<comment type="caution">
    <text evidence="3">The sequence shown here is derived from an EMBL/GenBank/DDBJ whole genome shotgun (WGS) entry which is preliminary data.</text>
</comment>
<organism evidence="3 4">
    <name type="scientific">Ancrocorticia populi</name>
    <dbReference type="NCBI Taxonomy" id="2175228"/>
    <lineage>
        <taxon>Bacteria</taxon>
        <taxon>Bacillati</taxon>
        <taxon>Actinomycetota</taxon>
        <taxon>Actinomycetes</taxon>
        <taxon>Actinomycetales</taxon>
        <taxon>Actinomycetaceae</taxon>
        <taxon>Ancrocorticia</taxon>
    </lineage>
</organism>
<keyword evidence="1" id="KW-0732">Signal</keyword>
<evidence type="ECO:0000259" key="2">
    <source>
        <dbReference type="Pfam" id="PF14230"/>
    </source>
</evidence>
<dbReference type="Proteomes" id="UP000245283">
    <property type="component" value="Unassembled WGS sequence"/>
</dbReference>
<protein>
    <recommendedName>
        <fullName evidence="2">DUF4333 domain-containing protein</fullName>
    </recommendedName>
</protein>
<dbReference type="InterPro" id="IPR025637">
    <property type="entry name" value="DUF4333"/>
</dbReference>
<evidence type="ECO:0000313" key="4">
    <source>
        <dbReference type="Proteomes" id="UP000245283"/>
    </source>
</evidence>
<dbReference type="OrthoDB" id="5193721at2"/>
<dbReference type="RefSeq" id="WP_109094442.1">
    <property type="nucleotide sequence ID" value="NZ_QETB01000006.1"/>
</dbReference>
<gene>
    <name evidence="3" type="ORF">DD236_10975</name>
</gene>
<name>A0A2V1K021_9ACTO</name>
<feature type="signal peptide" evidence="1">
    <location>
        <begin position="1"/>
        <end position="20"/>
    </location>
</feature>
<feature type="chain" id="PRO_5016080235" description="DUF4333 domain-containing protein" evidence="1">
    <location>
        <begin position="21"/>
        <end position="102"/>
    </location>
</feature>
<sequence>MRLFASVILLVAGCSATGSANLTVSPENIEQQAARVLQDEVGTDYAPELDCGSEQIDLVEGNTVDCVLTDPPTGEEYDTTVTISNVDGTNYWITAEVAETQN</sequence>
<dbReference type="EMBL" id="QETB01000006">
    <property type="protein sequence ID" value="PWF24546.1"/>
    <property type="molecule type" value="Genomic_DNA"/>
</dbReference>
<dbReference type="Pfam" id="PF14230">
    <property type="entry name" value="DUF4333"/>
    <property type="match status" value="1"/>
</dbReference>
<keyword evidence="4" id="KW-1185">Reference proteome</keyword>
<dbReference type="AlphaFoldDB" id="A0A2V1K021"/>
<feature type="domain" description="DUF4333" evidence="2">
    <location>
        <begin position="10"/>
        <end position="88"/>
    </location>
</feature>
<evidence type="ECO:0000256" key="1">
    <source>
        <dbReference type="SAM" id="SignalP"/>
    </source>
</evidence>
<accession>A0A2V1K021</accession>
<reference evidence="4" key="1">
    <citation type="submission" date="2018-05" db="EMBL/GenBank/DDBJ databases">
        <authorList>
            <person name="Li Y."/>
        </authorList>
    </citation>
    <scope>NUCLEOTIDE SEQUENCE [LARGE SCALE GENOMIC DNA]</scope>
    <source>
        <strain evidence="4">sk1b4</strain>
    </source>
</reference>
<proteinExistence type="predicted"/>
<evidence type="ECO:0000313" key="3">
    <source>
        <dbReference type="EMBL" id="PWF24546.1"/>
    </source>
</evidence>